<dbReference type="GO" id="GO:0009279">
    <property type="term" value="C:cell outer membrane"/>
    <property type="evidence" value="ECO:0007669"/>
    <property type="project" value="UniProtKB-SubCell"/>
</dbReference>
<evidence type="ECO:0000256" key="2">
    <source>
        <dbReference type="ARBA" id="ARBA00010248"/>
    </source>
</evidence>
<comment type="subcellular location">
    <subcellularLocation>
        <location evidence="1">Cell outer membrane</location>
    </subcellularLocation>
</comment>
<evidence type="ECO:0000256" key="1">
    <source>
        <dbReference type="ARBA" id="ARBA00004442"/>
    </source>
</evidence>
<evidence type="ECO:0000256" key="11">
    <source>
        <dbReference type="SAM" id="SignalP"/>
    </source>
</evidence>
<evidence type="ECO:0000259" key="12">
    <source>
        <dbReference type="Pfam" id="PF01103"/>
    </source>
</evidence>
<sequence length="571" mass="65022">MTRISAFWIALLLLVIAVPAWAEVTVEIRGVEGDLRDNVRNHVGQPASNDSLVVRRFAGRVNQRATEALQALGHYEADVRVETPRDNGGRRIVVHVDPGPPIVIDSVDVRIEGDAETDDAFQRLLARMPLREGDTLHHGRYESTKRNIENLSLSRGYFDGRFVRSRINVSIRDQRAEIILHYHSGERYRFGDVEYSDNALSDDLLARLVPFDQDDYYHSDGIAAFNRNLLNSDYFRDVRVRTNQDRGEDRRVPVRADVRMNRPNRMGVGVGYATDVGPRIRLNWRKPWVNADGHSLSSEAEVSEVRQSVSSTYSIPLTPPLDHRLQFQGGWQREEIEDTETEKLTAAIQRQRTLTRGWTQTLFLRWEREKFVQAGDRGETTLTLPGMSLTRTRSRGGLDPNWGDRQFASVEATHPELGSDIHLSRIRLGTKWLRTYGRHRLVARGDAGAVISESFSRTPPSLRFFTGGDQTVRGYRYQSLAPRNEDGDLIGGRYLLVGSLEYGYRIYDRWTVATFYDVGNAFSDFDEDFREGAGFGVRWASPVGQIRLDLAWGISEPDTPFRLHFSMGPEI</sequence>
<dbReference type="PANTHER" id="PTHR12815">
    <property type="entry name" value="SORTING AND ASSEMBLY MACHINERY SAMM50 PROTEIN FAMILY MEMBER"/>
    <property type="match status" value="1"/>
</dbReference>
<evidence type="ECO:0000256" key="8">
    <source>
        <dbReference type="ARBA" id="ARBA00023237"/>
    </source>
</evidence>
<keyword evidence="8" id="KW-0998">Cell outer membrane</keyword>
<reference evidence="15 16" key="1">
    <citation type="submission" date="2016-10" db="EMBL/GenBank/DDBJ databases">
        <authorList>
            <person name="de Groot N.N."/>
        </authorList>
    </citation>
    <scope>NUCLEOTIDE SEQUENCE [LARGE SCALE GENOMIC DNA]</scope>
    <source>
        <strain evidence="15 16">CGMCC 1.6291</strain>
    </source>
</reference>
<name>A0A1H8Q9Y0_9GAMM</name>
<dbReference type="RefSeq" id="WP_171909773.1">
    <property type="nucleotide sequence ID" value="NZ_FOEG01000001.1"/>
</dbReference>
<dbReference type="InterPro" id="IPR039910">
    <property type="entry name" value="D15-like"/>
</dbReference>
<feature type="signal peptide" evidence="11">
    <location>
        <begin position="1"/>
        <end position="22"/>
    </location>
</feature>
<evidence type="ECO:0000259" key="13">
    <source>
        <dbReference type="Pfam" id="PF07244"/>
    </source>
</evidence>
<dbReference type="Gene3D" id="3.10.20.310">
    <property type="entry name" value="membrane protein fhac"/>
    <property type="match status" value="3"/>
</dbReference>
<evidence type="ECO:0000256" key="9">
    <source>
        <dbReference type="ARBA" id="ARBA00033063"/>
    </source>
</evidence>
<organism evidence="15 16">
    <name type="scientific">Aquisalimonas asiatica</name>
    <dbReference type="NCBI Taxonomy" id="406100"/>
    <lineage>
        <taxon>Bacteria</taxon>
        <taxon>Pseudomonadati</taxon>
        <taxon>Pseudomonadota</taxon>
        <taxon>Gammaproteobacteria</taxon>
        <taxon>Chromatiales</taxon>
        <taxon>Ectothiorhodospiraceae</taxon>
        <taxon>Aquisalimonas</taxon>
    </lineage>
</organism>
<keyword evidence="4" id="KW-1134">Transmembrane beta strand</keyword>
<evidence type="ECO:0000256" key="10">
    <source>
        <dbReference type="ARBA" id="ARBA00093548"/>
    </source>
</evidence>
<dbReference type="STRING" id="406100.SAMN04488052_101440"/>
<proteinExistence type="inferred from homology"/>
<evidence type="ECO:0000256" key="3">
    <source>
        <dbReference type="ARBA" id="ARBA00015419"/>
    </source>
</evidence>
<dbReference type="Pfam" id="PF07244">
    <property type="entry name" value="POTRA"/>
    <property type="match status" value="2"/>
</dbReference>
<keyword evidence="6 11" id="KW-0732">Signal</keyword>
<dbReference type="GO" id="GO:0009306">
    <property type="term" value="P:protein secretion"/>
    <property type="evidence" value="ECO:0007669"/>
    <property type="project" value="TreeGrafter"/>
</dbReference>
<dbReference type="PANTHER" id="PTHR12815:SF47">
    <property type="entry name" value="TRANSLOCATION AND ASSEMBLY MODULE SUBUNIT TAMA"/>
    <property type="match status" value="1"/>
</dbReference>
<dbReference type="EMBL" id="FOEG01000001">
    <property type="protein sequence ID" value="SEO50866.1"/>
    <property type="molecule type" value="Genomic_DNA"/>
</dbReference>
<dbReference type="InterPro" id="IPR010827">
    <property type="entry name" value="BamA/TamA_POTRA"/>
</dbReference>
<keyword evidence="7" id="KW-0472">Membrane</keyword>
<dbReference type="Pfam" id="PF17243">
    <property type="entry name" value="POTRA_TamA_1"/>
    <property type="match status" value="1"/>
</dbReference>
<feature type="domain" description="POTRA" evidence="13">
    <location>
        <begin position="108"/>
        <end position="182"/>
    </location>
</feature>
<evidence type="ECO:0000256" key="6">
    <source>
        <dbReference type="ARBA" id="ARBA00022729"/>
    </source>
</evidence>
<gene>
    <name evidence="15" type="ORF">SAMN04488052_101440</name>
</gene>
<evidence type="ECO:0000256" key="7">
    <source>
        <dbReference type="ARBA" id="ARBA00023136"/>
    </source>
</evidence>
<evidence type="ECO:0000256" key="4">
    <source>
        <dbReference type="ARBA" id="ARBA00022452"/>
    </source>
</evidence>
<dbReference type="Pfam" id="PF01103">
    <property type="entry name" value="Omp85"/>
    <property type="match status" value="1"/>
</dbReference>
<feature type="chain" id="PRO_5011605521" description="Translocation and assembly module subunit TamA" evidence="11">
    <location>
        <begin position="23"/>
        <end position="571"/>
    </location>
</feature>
<feature type="domain" description="POTRA" evidence="13">
    <location>
        <begin position="188"/>
        <end position="257"/>
    </location>
</feature>
<keyword evidence="5" id="KW-0812">Transmembrane</keyword>
<keyword evidence="16" id="KW-1185">Reference proteome</keyword>
<evidence type="ECO:0000259" key="14">
    <source>
        <dbReference type="Pfam" id="PF17243"/>
    </source>
</evidence>
<dbReference type="Proteomes" id="UP000199657">
    <property type="component" value="Unassembled WGS sequence"/>
</dbReference>
<feature type="domain" description="TamA POTRA" evidence="14">
    <location>
        <begin position="26"/>
        <end position="98"/>
    </location>
</feature>
<dbReference type="GO" id="GO:0097347">
    <property type="term" value="C:TAM protein secretion complex"/>
    <property type="evidence" value="ECO:0007669"/>
    <property type="project" value="TreeGrafter"/>
</dbReference>
<feature type="domain" description="Bacterial surface antigen (D15)" evidence="12">
    <location>
        <begin position="263"/>
        <end position="568"/>
    </location>
</feature>
<dbReference type="AlphaFoldDB" id="A0A1H8Q9Y0"/>
<accession>A0A1H8Q9Y0</accession>
<protein>
    <recommendedName>
        <fullName evidence="3">Translocation and assembly module subunit TamA</fullName>
    </recommendedName>
    <alternativeName>
        <fullName evidence="9">Autotransporter assembly factor TamA</fullName>
    </alternativeName>
</protein>
<dbReference type="InterPro" id="IPR035243">
    <property type="entry name" value="TamA_POTRA_Dom_1"/>
</dbReference>
<comment type="similarity">
    <text evidence="2">Belongs to the TamA family.</text>
</comment>
<evidence type="ECO:0000313" key="16">
    <source>
        <dbReference type="Proteomes" id="UP000199657"/>
    </source>
</evidence>
<evidence type="ECO:0000313" key="15">
    <source>
        <dbReference type="EMBL" id="SEO50866.1"/>
    </source>
</evidence>
<dbReference type="Gene3D" id="2.40.160.50">
    <property type="entry name" value="membrane protein fhac: a member of the omp85/tpsb transporter family"/>
    <property type="match status" value="1"/>
</dbReference>
<dbReference type="InterPro" id="IPR000184">
    <property type="entry name" value="Bac_surfAg_D15"/>
</dbReference>
<comment type="subunit">
    <text evidence="10">Interacts with TamB to form the translocation and assembly module (TAM).</text>
</comment>
<evidence type="ECO:0000256" key="5">
    <source>
        <dbReference type="ARBA" id="ARBA00022692"/>
    </source>
</evidence>